<evidence type="ECO:0000256" key="6">
    <source>
        <dbReference type="RuleBase" id="RU003797"/>
    </source>
</evidence>
<comment type="similarity">
    <text evidence="6">Belongs to the UPF0758 family.</text>
</comment>
<comment type="caution">
    <text evidence="8">The sequence shown here is derived from an EMBL/GenBank/DDBJ whole genome shotgun (WGS) entry which is preliminary data.</text>
</comment>
<evidence type="ECO:0000256" key="3">
    <source>
        <dbReference type="ARBA" id="ARBA00022801"/>
    </source>
</evidence>
<dbReference type="GO" id="GO:0046872">
    <property type="term" value="F:metal ion binding"/>
    <property type="evidence" value="ECO:0007669"/>
    <property type="project" value="UniProtKB-KW"/>
</dbReference>
<gene>
    <name evidence="8" type="ORF">B7Z01_05200</name>
</gene>
<accession>A0A258FPW8</accession>
<dbReference type="PROSITE" id="PS50249">
    <property type="entry name" value="MPN"/>
    <property type="match status" value="1"/>
</dbReference>
<dbReference type="GO" id="GO:0006508">
    <property type="term" value="P:proteolysis"/>
    <property type="evidence" value="ECO:0007669"/>
    <property type="project" value="UniProtKB-KW"/>
</dbReference>
<evidence type="ECO:0000256" key="4">
    <source>
        <dbReference type="ARBA" id="ARBA00022833"/>
    </source>
</evidence>
<organism evidence="8 9">
    <name type="scientific">Brevundimonas subvibrioides</name>
    <dbReference type="NCBI Taxonomy" id="74313"/>
    <lineage>
        <taxon>Bacteria</taxon>
        <taxon>Pseudomonadati</taxon>
        <taxon>Pseudomonadota</taxon>
        <taxon>Alphaproteobacteria</taxon>
        <taxon>Caulobacterales</taxon>
        <taxon>Caulobacteraceae</taxon>
        <taxon>Brevundimonas</taxon>
    </lineage>
</organism>
<evidence type="ECO:0000256" key="1">
    <source>
        <dbReference type="ARBA" id="ARBA00022670"/>
    </source>
</evidence>
<keyword evidence="5" id="KW-0482">Metalloprotease</keyword>
<dbReference type="AlphaFoldDB" id="A0A258FPW8"/>
<sequence length="220" mass="23786">MTSVVPFKPLQQPRTGDRSLELDLLSHCLASFGLARAQALSLSAGLLDRYGSLGAVITASEAALRSTPGMSPGVARGLVGLYRLTTALSAFELRDREVISSAAALEAYVRTRLRFETREQVRILYLDHRNHLIRDEGTGQGTVNHAPVYAREVIRRALELSASALILAHNHPSGDPTPSRADIAVTRHIAQAAGLFGLQVHDHLIVGRDRTASLRALGLM</sequence>
<evidence type="ECO:0000259" key="7">
    <source>
        <dbReference type="PROSITE" id="PS50249"/>
    </source>
</evidence>
<dbReference type="PROSITE" id="PS01302">
    <property type="entry name" value="UPF0758"/>
    <property type="match status" value="1"/>
</dbReference>
<evidence type="ECO:0000256" key="2">
    <source>
        <dbReference type="ARBA" id="ARBA00022723"/>
    </source>
</evidence>
<keyword evidence="4" id="KW-0862">Zinc</keyword>
<dbReference type="NCBIfam" id="TIGR00608">
    <property type="entry name" value="radc"/>
    <property type="match status" value="1"/>
</dbReference>
<dbReference type="InterPro" id="IPR001405">
    <property type="entry name" value="UPF0758"/>
</dbReference>
<dbReference type="PANTHER" id="PTHR30471:SF3">
    <property type="entry name" value="UPF0758 PROTEIN YEES-RELATED"/>
    <property type="match status" value="1"/>
</dbReference>
<name>A0A258FPW8_9CAUL</name>
<keyword evidence="2" id="KW-0479">Metal-binding</keyword>
<keyword evidence="1" id="KW-0645">Protease</keyword>
<dbReference type="InterPro" id="IPR020891">
    <property type="entry name" value="UPF0758_CS"/>
</dbReference>
<dbReference type="CDD" id="cd08071">
    <property type="entry name" value="MPN_DUF2466"/>
    <property type="match status" value="1"/>
</dbReference>
<feature type="domain" description="MPN" evidence="7">
    <location>
        <begin position="98"/>
        <end position="220"/>
    </location>
</feature>
<dbReference type="Gene3D" id="3.40.140.10">
    <property type="entry name" value="Cytidine Deaminase, domain 2"/>
    <property type="match status" value="1"/>
</dbReference>
<evidence type="ECO:0000313" key="8">
    <source>
        <dbReference type="EMBL" id="OYX34561.1"/>
    </source>
</evidence>
<keyword evidence="3" id="KW-0378">Hydrolase</keyword>
<dbReference type="InterPro" id="IPR025657">
    <property type="entry name" value="RadC_JAB"/>
</dbReference>
<dbReference type="EMBL" id="NCEB01000008">
    <property type="protein sequence ID" value="OYX34561.1"/>
    <property type="molecule type" value="Genomic_DNA"/>
</dbReference>
<evidence type="ECO:0000313" key="9">
    <source>
        <dbReference type="Proteomes" id="UP000215595"/>
    </source>
</evidence>
<dbReference type="PANTHER" id="PTHR30471">
    <property type="entry name" value="DNA REPAIR PROTEIN RADC"/>
    <property type="match status" value="1"/>
</dbReference>
<dbReference type="GO" id="GO:0008237">
    <property type="term" value="F:metallopeptidase activity"/>
    <property type="evidence" value="ECO:0007669"/>
    <property type="project" value="UniProtKB-KW"/>
</dbReference>
<reference evidence="8 9" key="1">
    <citation type="submission" date="2017-03" db="EMBL/GenBank/DDBJ databases">
        <title>Lifting the veil on microbial sulfur biogeochemistry in mining wastewaters.</title>
        <authorList>
            <person name="Kantor R.S."/>
            <person name="Colenbrander Nelson T."/>
            <person name="Marshall S."/>
            <person name="Bennett D."/>
            <person name="Apte S."/>
            <person name="Camacho D."/>
            <person name="Thomas B.C."/>
            <person name="Warren L.A."/>
            <person name="Banfield J.F."/>
        </authorList>
    </citation>
    <scope>NUCLEOTIDE SEQUENCE [LARGE SCALE GENOMIC DNA]</scope>
    <source>
        <strain evidence="8">32-69-9</strain>
    </source>
</reference>
<proteinExistence type="inferred from homology"/>
<protein>
    <recommendedName>
        <fullName evidence="7">MPN domain-containing protein</fullName>
    </recommendedName>
</protein>
<dbReference type="Pfam" id="PF04002">
    <property type="entry name" value="RadC"/>
    <property type="match status" value="1"/>
</dbReference>
<dbReference type="Proteomes" id="UP000215595">
    <property type="component" value="Unassembled WGS sequence"/>
</dbReference>
<dbReference type="InterPro" id="IPR037518">
    <property type="entry name" value="MPN"/>
</dbReference>
<dbReference type="SUPFAM" id="SSF102712">
    <property type="entry name" value="JAB1/MPN domain"/>
    <property type="match status" value="1"/>
</dbReference>
<evidence type="ECO:0000256" key="5">
    <source>
        <dbReference type="ARBA" id="ARBA00023049"/>
    </source>
</evidence>